<evidence type="ECO:0000313" key="2">
    <source>
        <dbReference type="EMBL" id="MCE4538969.1"/>
    </source>
</evidence>
<feature type="chain" id="PRO_5045212344" evidence="1">
    <location>
        <begin position="24"/>
        <end position="209"/>
    </location>
</feature>
<keyword evidence="3" id="KW-1185">Reference proteome</keyword>
<protein>
    <submittedName>
        <fullName evidence="2">Uncharacterized protein</fullName>
    </submittedName>
</protein>
<sequence length="209" mass="22723">MHSLCRSLAMLALCLGVARPVAAQTVPLIPPGKPVAGVSQEEWSKRWWRWALSFDDEDSPVADPDGRLCAHGQTGPVWFLAGTYGTARTVRSCRVPAGKTLFFPLVNTITMEPEDEDESCASLKQRAAQLTPGTAALVLEVNGRRFGGLAAHRQATRRCFRAFEDDETLAAANGFYVALGPLKKGRYTLNFGGILPELSQAVTYTLDVE</sequence>
<reference evidence="2 3" key="1">
    <citation type="submission" date="2021-12" db="EMBL/GenBank/DDBJ databases">
        <title>Genome seq of p7.</title>
        <authorList>
            <person name="Seo T."/>
        </authorList>
    </citation>
    <scope>NUCLEOTIDE SEQUENCE [LARGE SCALE GENOMIC DNA]</scope>
    <source>
        <strain evidence="2 3">P7</strain>
    </source>
</reference>
<dbReference type="RefSeq" id="WP_233393494.1">
    <property type="nucleotide sequence ID" value="NZ_JAJTWT010000007.1"/>
</dbReference>
<name>A0ABS8XDH3_9BURK</name>
<organism evidence="2 3">
    <name type="scientific">Pelomonas caseinilytica</name>
    <dbReference type="NCBI Taxonomy" id="2906763"/>
    <lineage>
        <taxon>Bacteria</taxon>
        <taxon>Pseudomonadati</taxon>
        <taxon>Pseudomonadota</taxon>
        <taxon>Betaproteobacteria</taxon>
        <taxon>Burkholderiales</taxon>
        <taxon>Sphaerotilaceae</taxon>
        <taxon>Roseateles</taxon>
    </lineage>
</organism>
<proteinExistence type="predicted"/>
<comment type="caution">
    <text evidence="2">The sequence shown here is derived from an EMBL/GenBank/DDBJ whole genome shotgun (WGS) entry which is preliminary data.</text>
</comment>
<dbReference type="Proteomes" id="UP001201463">
    <property type="component" value="Unassembled WGS sequence"/>
</dbReference>
<keyword evidence="1" id="KW-0732">Signal</keyword>
<accession>A0ABS8XDH3</accession>
<dbReference type="EMBL" id="JAJTWT010000007">
    <property type="protein sequence ID" value="MCE4538969.1"/>
    <property type="molecule type" value="Genomic_DNA"/>
</dbReference>
<evidence type="ECO:0000313" key="3">
    <source>
        <dbReference type="Proteomes" id="UP001201463"/>
    </source>
</evidence>
<gene>
    <name evidence="2" type="ORF">LXT12_17090</name>
</gene>
<feature type="signal peptide" evidence="1">
    <location>
        <begin position="1"/>
        <end position="23"/>
    </location>
</feature>
<evidence type="ECO:0000256" key="1">
    <source>
        <dbReference type="SAM" id="SignalP"/>
    </source>
</evidence>